<dbReference type="AlphaFoldDB" id="A0A8H3Z1M1"/>
<gene>
    <name evidence="2" type="ORF">EG327_005888</name>
</gene>
<sequence length="54" mass="5848">MKLYLSLLTILGLTSTVLAQCRQPGQAAEYNDCGSCCKPYGCSGSPTRYCKKKP</sequence>
<protein>
    <submittedName>
        <fullName evidence="2">Uncharacterized protein</fullName>
    </submittedName>
</protein>
<organism evidence="2 3">
    <name type="scientific">Venturia inaequalis</name>
    <name type="common">Apple scab fungus</name>
    <dbReference type="NCBI Taxonomy" id="5025"/>
    <lineage>
        <taxon>Eukaryota</taxon>
        <taxon>Fungi</taxon>
        <taxon>Dikarya</taxon>
        <taxon>Ascomycota</taxon>
        <taxon>Pezizomycotina</taxon>
        <taxon>Dothideomycetes</taxon>
        <taxon>Pleosporomycetidae</taxon>
        <taxon>Venturiales</taxon>
        <taxon>Venturiaceae</taxon>
        <taxon>Venturia</taxon>
    </lineage>
</organism>
<evidence type="ECO:0000313" key="3">
    <source>
        <dbReference type="Proteomes" id="UP000490939"/>
    </source>
</evidence>
<feature type="signal peptide" evidence="1">
    <location>
        <begin position="1"/>
        <end position="19"/>
    </location>
</feature>
<dbReference type="OrthoDB" id="10428360at2759"/>
<evidence type="ECO:0000256" key="1">
    <source>
        <dbReference type="SAM" id="SignalP"/>
    </source>
</evidence>
<comment type="caution">
    <text evidence="2">The sequence shown here is derived from an EMBL/GenBank/DDBJ whole genome shotgun (WGS) entry which is preliminary data.</text>
</comment>
<keyword evidence="1" id="KW-0732">Signal</keyword>
<dbReference type="Proteomes" id="UP000490939">
    <property type="component" value="Unassembled WGS sequence"/>
</dbReference>
<dbReference type="EMBL" id="WNWR01000340">
    <property type="protein sequence ID" value="KAE9982375.1"/>
    <property type="molecule type" value="Genomic_DNA"/>
</dbReference>
<accession>A0A8H3Z1M1</accession>
<feature type="chain" id="PRO_5034503416" evidence="1">
    <location>
        <begin position="20"/>
        <end position="54"/>
    </location>
</feature>
<keyword evidence="3" id="KW-1185">Reference proteome</keyword>
<evidence type="ECO:0000313" key="2">
    <source>
        <dbReference type="EMBL" id="KAE9982375.1"/>
    </source>
</evidence>
<reference evidence="2 3" key="1">
    <citation type="submission" date="2019-07" db="EMBL/GenBank/DDBJ databases">
        <title>Venturia inaequalis Genome Resource.</title>
        <authorList>
            <person name="Lichtner F.J."/>
        </authorList>
    </citation>
    <scope>NUCLEOTIDE SEQUENCE [LARGE SCALE GENOMIC DNA]</scope>
    <source>
        <strain evidence="2 3">DMI_063113</strain>
    </source>
</reference>
<proteinExistence type="predicted"/>
<name>A0A8H3Z1M1_VENIN</name>